<name>A0ABV7PTM1_9BURK</name>
<gene>
    <name evidence="1" type="ORF">ACFOPH_25410</name>
</gene>
<protein>
    <submittedName>
        <fullName evidence="1">Uncharacterized protein</fullName>
    </submittedName>
</protein>
<organism evidence="1 2">
    <name type="scientific">Massilia haematophila</name>
    <dbReference type="NCBI Taxonomy" id="457923"/>
    <lineage>
        <taxon>Bacteria</taxon>
        <taxon>Pseudomonadati</taxon>
        <taxon>Pseudomonadota</taxon>
        <taxon>Betaproteobacteria</taxon>
        <taxon>Burkholderiales</taxon>
        <taxon>Oxalobacteraceae</taxon>
        <taxon>Telluria group</taxon>
        <taxon>Massilia</taxon>
    </lineage>
</organism>
<evidence type="ECO:0000313" key="1">
    <source>
        <dbReference type="EMBL" id="MFC3461545.1"/>
    </source>
</evidence>
<accession>A0ABV7PTM1</accession>
<dbReference type="RefSeq" id="WP_379738183.1">
    <property type="nucleotide sequence ID" value="NZ_JBHRVV010000002.1"/>
</dbReference>
<proteinExistence type="predicted"/>
<sequence>MNEEYEVKMSPLSQRMAMDGKEIDVQIYEDGEGGWLLEVVDEFNNSTVWDDPFPTDQDALNELHRAMKEDGIDSLIGPFDSARDRYPKK</sequence>
<evidence type="ECO:0000313" key="2">
    <source>
        <dbReference type="Proteomes" id="UP001595665"/>
    </source>
</evidence>
<dbReference type="Proteomes" id="UP001595665">
    <property type="component" value="Unassembled WGS sequence"/>
</dbReference>
<reference evidence="2" key="1">
    <citation type="journal article" date="2019" name="Int. J. Syst. Evol. Microbiol.">
        <title>The Global Catalogue of Microorganisms (GCM) 10K type strain sequencing project: providing services to taxonomists for standard genome sequencing and annotation.</title>
        <authorList>
            <consortium name="The Broad Institute Genomics Platform"/>
            <consortium name="The Broad Institute Genome Sequencing Center for Infectious Disease"/>
            <person name="Wu L."/>
            <person name="Ma J."/>
        </authorList>
    </citation>
    <scope>NUCLEOTIDE SEQUENCE [LARGE SCALE GENOMIC DNA]</scope>
    <source>
        <strain evidence="2">CCM 7480</strain>
    </source>
</reference>
<keyword evidence="2" id="KW-1185">Reference proteome</keyword>
<comment type="caution">
    <text evidence="1">The sequence shown here is derived from an EMBL/GenBank/DDBJ whole genome shotgun (WGS) entry which is preliminary data.</text>
</comment>
<dbReference type="EMBL" id="JBHRVV010000002">
    <property type="protein sequence ID" value="MFC3461545.1"/>
    <property type="molecule type" value="Genomic_DNA"/>
</dbReference>